<dbReference type="EMBL" id="JBJQOH010000003">
    <property type="protein sequence ID" value="KAL3693592.1"/>
    <property type="molecule type" value="Genomic_DNA"/>
</dbReference>
<comment type="caution">
    <text evidence="3">The sequence shown here is derived from an EMBL/GenBank/DDBJ whole genome shotgun (WGS) entry which is preliminary data.</text>
</comment>
<proteinExistence type="predicted"/>
<dbReference type="PANTHER" id="PTHR10887">
    <property type="entry name" value="DNA2/NAM7 HELICASE FAMILY"/>
    <property type="match status" value="1"/>
</dbReference>
<dbReference type="InterPro" id="IPR041679">
    <property type="entry name" value="DNA2/NAM7-like_C"/>
</dbReference>
<evidence type="ECO:0000313" key="3">
    <source>
        <dbReference type="EMBL" id="KAL3693592.1"/>
    </source>
</evidence>
<dbReference type="Pfam" id="PF25396">
    <property type="entry name" value="ZNFX1"/>
    <property type="match status" value="1"/>
</dbReference>
<dbReference type="Proteomes" id="UP001633002">
    <property type="component" value="Unassembled WGS sequence"/>
</dbReference>
<dbReference type="InterPro" id="IPR045055">
    <property type="entry name" value="DNA2/NAM7-like"/>
</dbReference>
<feature type="region of interest" description="Disordered" evidence="1">
    <location>
        <begin position="700"/>
        <end position="740"/>
    </location>
</feature>
<dbReference type="PANTHER" id="PTHR10887:SF341">
    <property type="entry name" value="NFX1-TYPE ZINC FINGER-CONTAINING PROTEIN 1"/>
    <property type="match status" value="1"/>
</dbReference>
<feature type="compositionally biased region" description="Acidic residues" evidence="1">
    <location>
        <begin position="810"/>
        <end position="819"/>
    </location>
</feature>
<evidence type="ECO:0000259" key="2">
    <source>
        <dbReference type="SMART" id="SM00382"/>
    </source>
</evidence>
<organism evidence="3 4">
    <name type="scientific">Riccia sorocarpa</name>
    <dbReference type="NCBI Taxonomy" id="122646"/>
    <lineage>
        <taxon>Eukaryota</taxon>
        <taxon>Viridiplantae</taxon>
        <taxon>Streptophyta</taxon>
        <taxon>Embryophyta</taxon>
        <taxon>Marchantiophyta</taxon>
        <taxon>Marchantiopsida</taxon>
        <taxon>Marchantiidae</taxon>
        <taxon>Marchantiales</taxon>
        <taxon>Ricciaceae</taxon>
        <taxon>Riccia</taxon>
    </lineage>
</organism>
<evidence type="ECO:0000256" key="1">
    <source>
        <dbReference type="SAM" id="MobiDB-lite"/>
    </source>
</evidence>
<dbReference type="Gene3D" id="3.40.50.300">
    <property type="entry name" value="P-loop containing nucleotide triphosphate hydrolases"/>
    <property type="match status" value="3"/>
</dbReference>
<feature type="compositionally biased region" description="Low complexity" evidence="1">
    <location>
        <begin position="27"/>
        <end position="36"/>
    </location>
</feature>
<dbReference type="SUPFAM" id="SSF52540">
    <property type="entry name" value="P-loop containing nucleoside triphosphate hydrolases"/>
    <property type="match status" value="1"/>
</dbReference>
<name>A0ABD3HSU6_9MARC</name>
<feature type="compositionally biased region" description="Basic and acidic residues" evidence="1">
    <location>
        <begin position="711"/>
        <end position="728"/>
    </location>
</feature>
<feature type="compositionally biased region" description="Basic residues" evidence="1">
    <location>
        <begin position="17"/>
        <end position="26"/>
    </location>
</feature>
<evidence type="ECO:0000313" key="4">
    <source>
        <dbReference type="Proteomes" id="UP001633002"/>
    </source>
</evidence>
<accession>A0ABD3HSU6</accession>
<dbReference type="AlphaFoldDB" id="A0ABD3HSU6"/>
<dbReference type="InterPro" id="IPR027417">
    <property type="entry name" value="P-loop_NTPase"/>
</dbReference>
<feature type="domain" description="AAA+ ATPase" evidence="2">
    <location>
        <begin position="535"/>
        <end position="971"/>
    </location>
</feature>
<protein>
    <recommendedName>
        <fullName evidence="2">AAA+ ATPase domain-containing protein</fullName>
    </recommendedName>
</protein>
<keyword evidence="4" id="KW-1185">Reference proteome</keyword>
<feature type="region of interest" description="Disordered" evidence="1">
    <location>
        <begin position="797"/>
        <end position="820"/>
    </location>
</feature>
<gene>
    <name evidence="3" type="ORF">R1sor_007243</name>
</gene>
<dbReference type="InterPro" id="IPR057373">
    <property type="entry name" value="ZNFX1"/>
</dbReference>
<sequence>MRNKAKVTGAPVDTKKHESRKPKSSKKSQNASSSKAVKLERAKPKTVCNNQNGRANCGLDKTRHSSGRPPANPSPKNRNDGEPLVAGPSPKITDFGVWLKEQLERDPTHNIIFLSSSEGLDTLTDMANTEKLPSHWITTLAKLLTREEFRLSLMREHTDKIFGRLSRSWTFLLQLHTHIKTQLKGTPEPKEIMVYLWLMEDLQRRSVGTANIWRLLPLEDMHHAVEQLDDTDAKKELVAMVNRLTERRNLPAAFSKQEAEAEYLGAEFRNISIIPDKEDLLQPHVSAHLPVNLVGKPYKSVTCFLETHFRLLREDCIDPLRQAIRTYRNRQFSAKELHIYQNVQISGPRCGEQGLEYTASFQCFGEDIDWEASKRLRFGALVCLSCDGFRTSFVLGAVAQNNLKGKAVRGTRHRVSIRLSSVSRGEEPIAHDRTYVMVESTSAYFEAYYHVLTNLQSEDMENLPFTKYLLELEQHVDPPRYLLRRERGDEYDFGSVFPSIKDSIGRSTINILQGWPEWPTSLDQAQLQALKHGLTKELSIIQGPPGTGKTFLGLLLVRLLLANLSCRNGPILVICMTNHALDQFLEGIHKFEPNVIRIGARSKSVVLKNRTLRKLVGSRKCRSEFRDLLTAKRNARRRKEFVKIQFPARIRKLKQTLVTKHELSNIATQEQMQNLFSVGLEFEVTLARWLRGDMLPLKDSHPADESMPFVDSKEDALKEPEGSRKESGRSSMQSWPLEARGEKIWQRKTGQVQPSSDNLKGVGPVEGENEMEVGMFHQFQAMSLAQNPEANLELVRGKRSKADEDHVDDHSDDDDDDEYQNSKLGVQFSLDFPYVWRLKAKQRRILHDYWLGEIKRKYRQQLKEEYEKACRGVTRINDEIKLSVLRKANVVGVTTTAAARCRNMLQALNSEILIVEEAAEVLEGHVLASLNSCVKHLVLIGDHMQLRPSTAVHQLGTNHKLDVSMFERLVEGGVEHVTLEEQRRMRPSFARLVKSLYPKLKDHESVSKYENIRGVNSNLLFFDHTAEENSEDTSRVNTTEAKLVVELVIYLLKQGCYSAQNIAVLAMYSSQITEIRRMMKERASVSFPEGYLERLQTMNKKETPVPKSTMFQKGRTRSTDITELLPRVSSVDDFQGE</sequence>
<dbReference type="Pfam" id="PF13086">
    <property type="entry name" value="AAA_11"/>
    <property type="match status" value="1"/>
</dbReference>
<reference evidence="3 4" key="1">
    <citation type="submission" date="2024-09" db="EMBL/GenBank/DDBJ databases">
        <title>Chromosome-scale assembly of Riccia sorocarpa.</title>
        <authorList>
            <person name="Paukszto L."/>
        </authorList>
    </citation>
    <scope>NUCLEOTIDE SEQUENCE [LARGE SCALE GENOMIC DNA]</scope>
    <source>
        <strain evidence="3">LP-2024</strain>
        <tissue evidence="3">Aerial parts of the thallus</tissue>
    </source>
</reference>
<dbReference type="InterPro" id="IPR041677">
    <property type="entry name" value="DNA2/NAM7_AAA_11"/>
</dbReference>
<feature type="compositionally biased region" description="Basic and acidic residues" evidence="1">
    <location>
        <begin position="800"/>
        <end position="809"/>
    </location>
</feature>
<dbReference type="SMART" id="SM00382">
    <property type="entry name" value="AAA"/>
    <property type="match status" value="1"/>
</dbReference>
<dbReference type="Pfam" id="PF13087">
    <property type="entry name" value="AAA_12"/>
    <property type="match status" value="1"/>
</dbReference>
<dbReference type="InterPro" id="IPR003593">
    <property type="entry name" value="AAA+_ATPase"/>
</dbReference>
<feature type="region of interest" description="Disordered" evidence="1">
    <location>
        <begin position="1"/>
        <end position="89"/>
    </location>
</feature>